<dbReference type="AlphaFoldDB" id="A0A9J6GE89"/>
<accession>A0A9J6GE89</accession>
<dbReference type="EMBL" id="JABSTR010000006">
    <property type="protein sequence ID" value="KAH9372652.1"/>
    <property type="molecule type" value="Genomic_DNA"/>
</dbReference>
<protein>
    <submittedName>
        <fullName evidence="1">Uncharacterized protein</fullName>
    </submittedName>
</protein>
<gene>
    <name evidence="1" type="ORF">HPB48_003372</name>
</gene>
<dbReference type="VEuPathDB" id="VectorBase:HLOH_046021"/>
<organism evidence="1 2">
    <name type="scientific">Haemaphysalis longicornis</name>
    <name type="common">Bush tick</name>
    <dbReference type="NCBI Taxonomy" id="44386"/>
    <lineage>
        <taxon>Eukaryota</taxon>
        <taxon>Metazoa</taxon>
        <taxon>Ecdysozoa</taxon>
        <taxon>Arthropoda</taxon>
        <taxon>Chelicerata</taxon>
        <taxon>Arachnida</taxon>
        <taxon>Acari</taxon>
        <taxon>Parasitiformes</taxon>
        <taxon>Ixodida</taxon>
        <taxon>Ixodoidea</taxon>
        <taxon>Ixodidae</taxon>
        <taxon>Haemaphysalinae</taxon>
        <taxon>Haemaphysalis</taxon>
    </lineage>
</organism>
<evidence type="ECO:0000313" key="1">
    <source>
        <dbReference type="EMBL" id="KAH9372652.1"/>
    </source>
</evidence>
<keyword evidence="2" id="KW-1185">Reference proteome</keyword>
<sequence>MTHTSRELGRARYVTRPDVFHCRTTHSMIQHTKHLGSHHNMILIDIDFAPPRIKWRRQQLTDWEQSQSHRSQVSAKDITEWTDQLKQAWKKFTQYPVQYEGNPLQTNIYFTAGKLDIA</sequence>
<name>A0A9J6GE89_HAELO</name>
<proteinExistence type="predicted"/>
<evidence type="ECO:0000313" key="2">
    <source>
        <dbReference type="Proteomes" id="UP000821853"/>
    </source>
</evidence>
<dbReference type="Proteomes" id="UP000821853">
    <property type="component" value="Chromosome 4"/>
</dbReference>
<reference evidence="1 2" key="1">
    <citation type="journal article" date="2020" name="Cell">
        <title>Large-Scale Comparative Analyses of Tick Genomes Elucidate Their Genetic Diversity and Vector Capacities.</title>
        <authorList>
            <consortium name="Tick Genome and Microbiome Consortium (TIGMIC)"/>
            <person name="Jia N."/>
            <person name="Wang J."/>
            <person name="Shi W."/>
            <person name="Du L."/>
            <person name="Sun Y."/>
            <person name="Zhan W."/>
            <person name="Jiang J.F."/>
            <person name="Wang Q."/>
            <person name="Zhang B."/>
            <person name="Ji P."/>
            <person name="Bell-Sakyi L."/>
            <person name="Cui X.M."/>
            <person name="Yuan T.T."/>
            <person name="Jiang B.G."/>
            <person name="Yang W.F."/>
            <person name="Lam T.T."/>
            <person name="Chang Q.C."/>
            <person name="Ding S.J."/>
            <person name="Wang X.J."/>
            <person name="Zhu J.G."/>
            <person name="Ruan X.D."/>
            <person name="Zhao L."/>
            <person name="Wei J.T."/>
            <person name="Ye R.Z."/>
            <person name="Que T.C."/>
            <person name="Du C.H."/>
            <person name="Zhou Y.H."/>
            <person name="Cheng J.X."/>
            <person name="Dai P.F."/>
            <person name="Guo W.B."/>
            <person name="Han X.H."/>
            <person name="Huang E.J."/>
            <person name="Li L.F."/>
            <person name="Wei W."/>
            <person name="Gao Y.C."/>
            <person name="Liu J.Z."/>
            <person name="Shao H.Z."/>
            <person name="Wang X."/>
            <person name="Wang C.C."/>
            <person name="Yang T.C."/>
            <person name="Huo Q.B."/>
            <person name="Li W."/>
            <person name="Chen H.Y."/>
            <person name="Chen S.E."/>
            <person name="Zhou L.G."/>
            <person name="Ni X.B."/>
            <person name="Tian J.H."/>
            <person name="Sheng Y."/>
            <person name="Liu T."/>
            <person name="Pan Y.S."/>
            <person name="Xia L.Y."/>
            <person name="Li J."/>
            <person name="Zhao F."/>
            <person name="Cao W.C."/>
        </authorList>
    </citation>
    <scope>NUCLEOTIDE SEQUENCE [LARGE SCALE GENOMIC DNA]</scope>
    <source>
        <strain evidence="1">HaeL-2018</strain>
    </source>
</reference>
<comment type="caution">
    <text evidence="1">The sequence shown here is derived from an EMBL/GenBank/DDBJ whole genome shotgun (WGS) entry which is preliminary data.</text>
</comment>